<dbReference type="EMBL" id="AE005176">
    <property type="protein sequence ID" value="AAK05907.1"/>
    <property type="molecule type" value="Genomic_DNA"/>
</dbReference>
<dbReference type="OrthoDB" id="92719at2"/>
<evidence type="ECO:0000256" key="3">
    <source>
        <dbReference type="ARBA" id="ARBA00022475"/>
    </source>
</evidence>
<proteinExistence type="predicted"/>
<protein>
    <submittedName>
        <fullName evidence="8">Amino acid permease</fullName>
    </submittedName>
</protein>
<feature type="transmembrane region" description="Helical" evidence="7">
    <location>
        <begin position="508"/>
        <end position="529"/>
    </location>
</feature>
<dbReference type="InterPro" id="IPR002293">
    <property type="entry name" value="AA/rel_permease1"/>
</dbReference>
<evidence type="ECO:0000256" key="6">
    <source>
        <dbReference type="ARBA" id="ARBA00023136"/>
    </source>
</evidence>
<name>Q9CEM8_LACLA</name>
<dbReference type="EnsemblBacteria" id="AAK05907">
    <property type="protein sequence ID" value="AAK05907"/>
    <property type="gene ID" value="L58790"/>
</dbReference>
<evidence type="ECO:0000256" key="4">
    <source>
        <dbReference type="ARBA" id="ARBA00022692"/>
    </source>
</evidence>
<dbReference type="eggNOG" id="COG0531">
    <property type="taxonomic scope" value="Bacteria"/>
</dbReference>
<dbReference type="PANTHER" id="PTHR42770">
    <property type="entry name" value="AMINO ACID TRANSPORTER-RELATED"/>
    <property type="match status" value="1"/>
</dbReference>
<feature type="transmembrane region" description="Helical" evidence="7">
    <location>
        <begin position="434"/>
        <end position="452"/>
    </location>
</feature>
<evidence type="ECO:0000256" key="5">
    <source>
        <dbReference type="ARBA" id="ARBA00022989"/>
    </source>
</evidence>
<feature type="transmembrane region" description="Helical" evidence="7">
    <location>
        <begin position="312"/>
        <end position="334"/>
    </location>
</feature>
<dbReference type="GO" id="GO:0005886">
    <property type="term" value="C:plasma membrane"/>
    <property type="evidence" value="ECO:0007669"/>
    <property type="project" value="UniProtKB-SubCell"/>
</dbReference>
<dbReference type="PIRSF" id="PIRSF006060">
    <property type="entry name" value="AA_transporter"/>
    <property type="match status" value="1"/>
</dbReference>
<accession>Q9CEM8</accession>
<evidence type="ECO:0000313" key="8">
    <source>
        <dbReference type="EMBL" id="AAK05907.1"/>
    </source>
</evidence>
<evidence type="ECO:0000256" key="2">
    <source>
        <dbReference type="ARBA" id="ARBA00022448"/>
    </source>
</evidence>
<organism evidence="8 9">
    <name type="scientific">Lactococcus lactis subsp. lactis (strain IL1403)</name>
    <name type="common">Streptococcus lactis</name>
    <dbReference type="NCBI Taxonomy" id="272623"/>
    <lineage>
        <taxon>Bacteria</taxon>
        <taxon>Bacillati</taxon>
        <taxon>Bacillota</taxon>
        <taxon>Bacilli</taxon>
        <taxon>Lactobacillales</taxon>
        <taxon>Streptococcaceae</taxon>
        <taxon>Lactococcus</taxon>
    </lineage>
</organism>
<dbReference type="NCBIfam" id="NF011775">
    <property type="entry name" value="PRK15238.1"/>
    <property type="match status" value="1"/>
</dbReference>
<dbReference type="AlphaFoldDB" id="Q9CEM8"/>
<dbReference type="Pfam" id="PF13520">
    <property type="entry name" value="AA_permease_2"/>
    <property type="match status" value="1"/>
</dbReference>
<keyword evidence="4 7" id="KW-0812">Transmembrane</keyword>
<keyword evidence="5 7" id="KW-1133">Transmembrane helix</keyword>
<evidence type="ECO:0000256" key="1">
    <source>
        <dbReference type="ARBA" id="ARBA00004651"/>
    </source>
</evidence>
<feature type="transmembrane region" description="Helical" evidence="7">
    <location>
        <begin position="382"/>
        <end position="402"/>
    </location>
</feature>
<dbReference type="GO" id="GO:0022857">
    <property type="term" value="F:transmembrane transporter activity"/>
    <property type="evidence" value="ECO:0007669"/>
    <property type="project" value="InterPro"/>
</dbReference>
<sequence length="579" mass="64164">MIKNLHERLALRLSYNFQTNCYFSITFCYCIKYYSVSKYFTDNFVSKIELLFKTLKIKLTDYKSINVKGKIMSQNTKGKLSLVGLSLMIFTTVFGFGNIPVAFYQMGYGAIPWYIIGALLFFLPFAFMVTEMGSAFKDEKGGIYSWMSEAVNPTFAFVGTFMWYASYVIWMVSVANKILIPMVNLIFGNSTHTPSLLWISIAAVVWMALITFMVSKGVETIKKFTSIAGVAVLSLNVILILGAVLVLVVNGHPATPINLAAFTSSPNPTFDGSIVAFIAFLVFAIFAYGGVESIAGLVDQTHEPEKNFPRGIITSALIIAVGYAVAILSVGFFVDYSQWIPAIKDGSMNLGTVPYMLLQNLGEAVGHALGLSTSGADMLGGIFARYIGLSMLLAYMGAFFTLTYSPIKQLITGTPEKLWPGKLGKLDEEGMPKFAMWIQFAIVTLIIFLNFLTSQGGASQFFLILTYMANVSMTLPYLFIVIAFWYFKKNKNIVKPIEFFKSNFVVNFLTILVLVVVGGANFFTIIQPIVNYVQLPAVDQTGKALSEMLTSFISMIGGPLIFGVIAYFMMRNYRKKNNL</sequence>
<dbReference type="Proteomes" id="UP000002196">
    <property type="component" value="Chromosome"/>
</dbReference>
<keyword evidence="9" id="KW-1185">Reference proteome</keyword>
<evidence type="ECO:0000313" key="9">
    <source>
        <dbReference type="Proteomes" id="UP000002196"/>
    </source>
</evidence>
<dbReference type="PANTHER" id="PTHR42770:SF15">
    <property type="entry name" value="GLUTAMATE_GAMMA-AMINOBUTYRATE ANTIPORTER-RELATED"/>
    <property type="match status" value="1"/>
</dbReference>
<feature type="transmembrane region" description="Helical" evidence="7">
    <location>
        <begin position="269"/>
        <end position="291"/>
    </location>
</feature>
<keyword evidence="6 7" id="KW-0472">Membrane</keyword>
<evidence type="ECO:0000256" key="7">
    <source>
        <dbReference type="SAM" id="Phobius"/>
    </source>
</evidence>
<feature type="transmembrane region" description="Helical" evidence="7">
    <location>
        <begin position="110"/>
        <end position="129"/>
    </location>
</feature>
<comment type="subcellular location">
    <subcellularLocation>
        <location evidence="1">Cell membrane</location>
        <topology evidence="1">Multi-pass membrane protein</topology>
    </subcellularLocation>
</comment>
<dbReference type="Gene3D" id="1.20.1740.10">
    <property type="entry name" value="Amino acid/polyamine transporter I"/>
    <property type="match status" value="1"/>
</dbReference>
<keyword evidence="2" id="KW-0813">Transport</keyword>
<dbReference type="PaxDb" id="272623-L58790"/>
<feature type="transmembrane region" description="Helical" evidence="7">
    <location>
        <begin position="150"/>
        <end position="175"/>
    </location>
</feature>
<dbReference type="InterPro" id="IPR050367">
    <property type="entry name" value="APC_superfamily"/>
</dbReference>
<dbReference type="PIR" id="A86851">
    <property type="entry name" value="A86851"/>
</dbReference>
<gene>
    <name evidence="8" type="primary">yshA</name>
    <name evidence="8" type="ORF">L58790</name>
</gene>
<keyword evidence="3" id="KW-1003">Cell membrane</keyword>
<feature type="transmembrane region" description="Helical" evidence="7">
    <location>
        <begin position="549"/>
        <end position="570"/>
    </location>
</feature>
<dbReference type="HOGENOM" id="CLU_020854_2_1_9"/>
<feature type="transmembrane region" description="Helical" evidence="7">
    <location>
        <begin position="80"/>
        <end position="104"/>
    </location>
</feature>
<reference evidence="8 9" key="1">
    <citation type="journal article" date="2001" name="Genome Res.">
        <title>The complete genome sequence of the lactic acid bacterium Lactococcus lactis ssp. lactis IL1403.</title>
        <authorList>
            <person name="Bolotin A."/>
            <person name="Wincker P."/>
            <person name="Mauger S."/>
            <person name="Jaillon O."/>
            <person name="Malarme K."/>
            <person name="Weissenbach J."/>
            <person name="Ehrlich S.D."/>
            <person name="Sorokin A."/>
        </authorList>
    </citation>
    <scope>NUCLEOTIDE SEQUENCE [LARGE SCALE GENOMIC DNA]</scope>
    <source>
        <strain evidence="8 9">IL1403</strain>
    </source>
</reference>
<feature type="transmembrane region" description="Helical" evidence="7">
    <location>
        <begin position="464"/>
        <end position="487"/>
    </location>
</feature>
<feature type="transmembrane region" description="Helical" evidence="7">
    <location>
        <begin position="227"/>
        <end position="249"/>
    </location>
</feature>
<dbReference type="KEGG" id="lla:L58790"/>
<feature type="transmembrane region" description="Helical" evidence="7">
    <location>
        <begin position="195"/>
        <end position="215"/>
    </location>
</feature>